<dbReference type="EMBL" id="FUHU01000021">
    <property type="protein sequence ID" value="SJM55061.1"/>
    <property type="molecule type" value="Genomic_DNA"/>
</dbReference>
<accession>A0A1R4FGW5</accession>
<gene>
    <name evidence="2" type="ORF">CZ674_04455</name>
</gene>
<dbReference type="GeneID" id="303172455"/>
<protein>
    <submittedName>
        <fullName evidence="2">Uncharacterized protein</fullName>
    </submittedName>
</protein>
<evidence type="ECO:0000256" key="1">
    <source>
        <dbReference type="SAM" id="Coils"/>
    </source>
</evidence>
<keyword evidence="3" id="KW-1185">Reference proteome</keyword>
<evidence type="ECO:0000313" key="3">
    <source>
        <dbReference type="Proteomes" id="UP000195787"/>
    </source>
</evidence>
<evidence type="ECO:0000313" key="2">
    <source>
        <dbReference type="EMBL" id="SJM55061.1"/>
    </source>
</evidence>
<dbReference type="RefSeq" id="WP_086991347.1">
    <property type="nucleotide sequence ID" value="NZ_FUHU01000021.1"/>
</dbReference>
<organism evidence="2 3">
    <name type="scientific">Agrococcus casei LMG 22410</name>
    <dbReference type="NCBI Taxonomy" id="1255656"/>
    <lineage>
        <taxon>Bacteria</taxon>
        <taxon>Bacillati</taxon>
        <taxon>Actinomycetota</taxon>
        <taxon>Actinomycetes</taxon>
        <taxon>Micrococcales</taxon>
        <taxon>Microbacteriaceae</taxon>
        <taxon>Agrococcus</taxon>
    </lineage>
</organism>
<name>A0A1R4FGW5_9MICO</name>
<proteinExistence type="predicted"/>
<reference evidence="2 3" key="1">
    <citation type="submission" date="2017-02" db="EMBL/GenBank/DDBJ databases">
        <authorList>
            <person name="Peterson S.W."/>
        </authorList>
    </citation>
    <scope>NUCLEOTIDE SEQUENCE [LARGE SCALE GENOMIC DNA]</scope>
    <source>
        <strain evidence="2 3">LMG 22410</strain>
    </source>
</reference>
<dbReference type="AlphaFoldDB" id="A0A1R4FGW5"/>
<feature type="coiled-coil region" evidence="1">
    <location>
        <begin position="1"/>
        <end position="35"/>
    </location>
</feature>
<sequence>MANVLTDLEQASKRLNDLDQRRKDQQRYRDDLIKQARDSGVSWTQIKRATGMADRSLALAYKRIDGS</sequence>
<dbReference type="Proteomes" id="UP000195787">
    <property type="component" value="Unassembled WGS sequence"/>
</dbReference>
<keyword evidence="1" id="KW-0175">Coiled coil</keyword>